<feature type="domain" description="ABC transporter" evidence="5">
    <location>
        <begin position="294"/>
        <end position="538"/>
    </location>
</feature>
<dbReference type="AlphaFoldDB" id="A0A5N5DWP5"/>
<evidence type="ECO:0000313" key="7">
    <source>
        <dbReference type="Proteomes" id="UP000325576"/>
    </source>
</evidence>
<protein>
    <recommendedName>
        <fullName evidence="5">ABC transporter domain-containing protein</fullName>
    </recommendedName>
</protein>
<dbReference type="EMBL" id="MRBO01000731">
    <property type="protein sequence ID" value="KAB2582136.1"/>
    <property type="molecule type" value="Genomic_DNA"/>
</dbReference>
<keyword evidence="2" id="KW-0813">Transport</keyword>
<feature type="domain" description="ABC transporter" evidence="5">
    <location>
        <begin position="12"/>
        <end position="261"/>
    </location>
</feature>
<name>A0A5N5DWP5_RHOER</name>
<evidence type="ECO:0000256" key="2">
    <source>
        <dbReference type="ARBA" id="ARBA00022448"/>
    </source>
</evidence>
<dbReference type="GO" id="GO:0005524">
    <property type="term" value="F:ATP binding"/>
    <property type="evidence" value="ECO:0007669"/>
    <property type="project" value="UniProtKB-KW"/>
</dbReference>
<dbReference type="GO" id="GO:0015833">
    <property type="term" value="P:peptide transport"/>
    <property type="evidence" value="ECO:0007669"/>
    <property type="project" value="InterPro"/>
</dbReference>
<dbReference type="Pfam" id="PF00005">
    <property type="entry name" value="ABC_tran"/>
    <property type="match status" value="2"/>
</dbReference>
<dbReference type="PROSITE" id="PS00211">
    <property type="entry name" value="ABC_TRANSPORTER_1"/>
    <property type="match status" value="2"/>
</dbReference>
<evidence type="ECO:0000259" key="5">
    <source>
        <dbReference type="PROSITE" id="PS50893"/>
    </source>
</evidence>
<dbReference type="CDD" id="cd03257">
    <property type="entry name" value="ABC_NikE_OppD_transporters"/>
    <property type="match status" value="2"/>
</dbReference>
<dbReference type="InterPro" id="IPR013563">
    <property type="entry name" value="Oligopep_ABC_C"/>
</dbReference>
<organism evidence="6 7">
    <name type="scientific">Rhodococcus erythropolis</name>
    <name type="common">Arthrobacter picolinophilus</name>
    <dbReference type="NCBI Taxonomy" id="1833"/>
    <lineage>
        <taxon>Bacteria</taxon>
        <taxon>Bacillati</taxon>
        <taxon>Actinomycetota</taxon>
        <taxon>Actinomycetes</taxon>
        <taxon>Mycobacteriales</taxon>
        <taxon>Nocardiaceae</taxon>
        <taxon>Rhodococcus</taxon>
        <taxon>Rhodococcus erythropolis group</taxon>
    </lineage>
</organism>
<dbReference type="PANTHER" id="PTHR43776:SF7">
    <property type="entry name" value="D,D-DIPEPTIDE TRANSPORT ATP-BINDING PROTEIN DDPF-RELATED"/>
    <property type="match status" value="1"/>
</dbReference>
<dbReference type="InterPro" id="IPR027417">
    <property type="entry name" value="P-loop_NTPase"/>
</dbReference>
<dbReference type="Pfam" id="PF08352">
    <property type="entry name" value="oligo_HPY"/>
    <property type="match status" value="2"/>
</dbReference>
<gene>
    <name evidence="6" type="ORF">BS297_27385</name>
</gene>
<dbReference type="PROSITE" id="PS50893">
    <property type="entry name" value="ABC_TRANSPORTER_2"/>
    <property type="match status" value="2"/>
</dbReference>
<comment type="similarity">
    <text evidence="1">Belongs to the ABC transporter superfamily.</text>
</comment>
<reference evidence="6 7" key="1">
    <citation type="journal article" date="2017" name="Poromechanics V (2013)">
        <title>Genomic Characterization of the Arsenic-Tolerant Actinobacterium, &lt;i&gt;Rhodococcus erythropolis&lt;/i&gt; S43.</title>
        <authorList>
            <person name="Retamal-Morales G."/>
            <person name="Mehnert M."/>
            <person name="Schwabe R."/>
            <person name="Tischler D."/>
            <person name="Schloemann M."/>
            <person name="Levican G.J."/>
        </authorList>
    </citation>
    <scope>NUCLEOTIDE SEQUENCE [LARGE SCALE GENOMIC DNA]</scope>
    <source>
        <strain evidence="6 7">S43</strain>
    </source>
</reference>
<dbReference type="InterPro" id="IPR017871">
    <property type="entry name" value="ABC_transporter-like_CS"/>
</dbReference>
<evidence type="ECO:0000256" key="4">
    <source>
        <dbReference type="ARBA" id="ARBA00022840"/>
    </source>
</evidence>
<dbReference type="NCBIfam" id="NF008453">
    <property type="entry name" value="PRK11308.1"/>
    <property type="match status" value="2"/>
</dbReference>
<comment type="caution">
    <text evidence="6">The sequence shown here is derived from an EMBL/GenBank/DDBJ whole genome shotgun (WGS) entry which is preliminary data.</text>
</comment>
<dbReference type="Gene3D" id="3.40.50.300">
    <property type="entry name" value="P-loop containing nucleotide triphosphate hydrolases"/>
    <property type="match status" value="2"/>
</dbReference>
<evidence type="ECO:0000256" key="1">
    <source>
        <dbReference type="ARBA" id="ARBA00005417"/>
    </source>
</evidence>
<evidence type="ECO:0000256" key="3">
    <source>
        <dbReference type="ARBA" id="ARBA00022741"/>
    </source>
</evidence>
<dbReference type="SMART" id="SM00382">
    <property type="entry name" value="AAA"/>
    <property type="match status" value="2"/>
</dbReference>
<dbReference type="InterPro" id="IPR050319">
    <property type="entry name" value="ABC_transp_ATP-bind"/>
</dbReference>
<accession>A0A5N5DWP5</accession>
<dbReference type="SUPFAM" id="SSF52540">
    <property type="entry name" value="P-loop containing nucleoside triphosphate hydrolases"/>
    <property type="match status" value="2"/>
</dbReference>
<dbReference type="InterPro" id="IPR003593">
    <property type="entry name" value="AAA+_ATPase"/>
</dbReference>
<dbReference type="GO" id="GO:0016887">
    <property type="term" value="F:ATP hydrolysis activity"/>
    <property type="evidence" value="ECO:0007669"/>
    <property type="project" value="InterPro"/>
</dbReference>
<dbReference type="GO" id="GO:0055085">
    <property type="term" value="P:transmembrane transport"/>
    <property type="evidence" value="ECO:0007669"/>
    <property type="project" value="UniProtKB-ARBA"/>
</dbReference>
<sequence>MTFGAQIGRTLLEIEGLTVSFPGREGPMTVVDNLDLTIRAGTVTAVVGESGSGKSVTARALVGLAGEAASVSTRRFTVLDEDASNLTQRQWRSHRGKDIGLVLQDALTSLDPLRPVGKEIREALSAHRWGTRTSRAERVIEALDAAGFPDSINRQHARAGELSGGQRQRALIAQALALDPPILIADEPTTSLDVTVQAQILDLFLGLKDKGHGLLLISHDLGVVARLADTILVLKDGVVVEQGPALSVLTEPTHAYTKQLLAAVPDASRRRGLLVSSNGSEPIPLRSPSDDIAVEVSGLGKKYPSHGRGPDHTALQDVSFSVRSGTTLGIVGESGSGKSTLAWIVARLKAADTGSVRIFGEDYGTASTASSRRGHSIQVVYQDTLSSFDPRHSVEAVLTDALGVHGVPVSQRASRAAELLEQVGLLPERFAPCRPVELSGGQRQRLAIARALACEPHILILDEPVSALDASVQARVLDLLTVLQRKLGLTYLFVSHDLGVVNHMSDEVLVMKDGRVVESGSADDVLLRPEHPYTQELIAAVPTLPGRTVAVSTLSGGPA</sequence>
<keyword evidence="3" id="KW-0547">Nucleotide-binding</keyword>
<evidence type="ECO:0000313" key="6">
    <source>
        <dbReference type="EMBL" id="KAB2582136.1"/>
    </source>
</evidence>
<dbReference type="InterPro" id="IPR003439">
    <property type="entry name" value="ABC_transporter-like_ATP-bd"/>
</dbReference>
<keyword evidence="4" id="KW-0067">ATP-binding</keyword>
<dbReference type="Proteomes" id="UP000325576">
    <property type="component" value="Unassembled WGS sequence"/>
</dbReference>
<dbReference type="PANTHER" id="PTHR43776">
    <property type="entry name" value="TRANSPORT ATP-BINDING PROTEIN"/>
    <property type="match status" value="1"/>
</dbReference>
<proteinExistence type="inferred from homology"/>